<sequence>MRERLVFIFMIVCSLLSGCQQESHPSYPKEREDHKTSSIQSPCTYLRQDIQHIDNRSTVEALKEVNFRLKQCLPQFSMNDRTLLIYATTAMYQRFLFVDRTPDQQQYFEQYAINTSSYPTLQQSYESRFSKRDQYLIEHQSNAAYYELYDAGNNLTKYRRQPDYLKDIFAPFLPAAEQMFIINLAKQNSQPVISNNTFNLTWQEIADRAQFWESYTISYPNSIFFEDAQRLKFAYTRFLFHGLPNMPISTNYEGEENIHPEALQEIKGLAANGHSQLSERAVKFLKFIEIPIATRDAKFPIELSPVEQRSKRAETIKDMKQLDQYIGLYDPLSFDSTHINRDCFSDSICVTHLGNISSSFATKQEF</sequence>
<comment type="caution">
    <text evidence="1">The sequence shown here is derived from an EMBL/GenBank/DDBJ whole genome shotgun (WGS) entry which is preliminary data.</text>
</comment>
<accession>A0ABU6DSF6</accession>
<evidence type="ECO:0000313" key="2">
    <source>
        <dbReference type="Proteomes" id="UP001339883"/>
    </source>
</evidence>
<keyword evidence="2" id="KW-1185">Reference proteome</keyword>
<dbReference type="EMBL" id="VTDN01000004">
    <property type="protein sequence ID" value="MEB5476750.1"/>
    <property type="molecule type" value="Genomic_DNA"/>
</dbReference>
<reference evidence="1 2" key="1">
    <citation type="submission" date="2019-08" db="EMBL/GenBank/DDBJ databases">
        <title>Five species of Acinetobacter isolated from floral nectar and animal pollinators.</title>
        <authorList>
            <person name="Hendry T.A."/>
        </authorList>
    </citation>
    <scope>NUCLEOTIDE SEQUENCE [LARGE SCALE GENOMIC DNA]</scope>
    <source>
        <strain evidence="1 2">MD18.27</strain>
    </source>
</reference>
<name>A0ABU6DSF6_9GAMM</name>
<gene>
    <name evidence="1" type="ORF">I2F25_06795</name>
</gene>
<dbReference type="PROSITE" id="PS51257">
    <property type="entry name" value="PROKAR_LIPOPROTEIN"/>
    <property type="match status" value="1"/>
</dbReference>
<evidence type="ECO:0000313" key="1">
    <source>
        <dbReference type="EMBL" id="MEB5476750.1"/>
    </source>
</evidence>
<protein>
    <submittedName>
        <fullName evidence="1">Uncharacterized protein</fullName>
    </submittedName>
</protein>
<organism evidence="1 2">
    <name type="scientific">Acinetobacter pollinis</name>
    <dbReference type="NCBI Taxonomy" id="2605270"/>
    <lineage>
        <taxon>Bacteria</taxon>
        <taxon>Pseudomonadati</taxon>
        <taxon>Pseudomonadota</taxon>
        <taxon>Gammaproteobacteria</taxon>
        <taxon>Moraxellales</taxon>
        <taxon>Moraxellaceae</taxon>
        <taxon>Acinetobacter</taxon>
    </lineage>
</organism>
<proteinExistence type="predicted"/>
<dbReference type="Proteomes" id="UP001339883">
    <property type="component" value="Unassembled WGS sequence"/>
</dbReference>